<dbReference type="InterPro" id="IPR036583">
    <property type="entry name" value="23S_rRNA_IVS_sf"/>
</dbReference>
<dbReference type="NCBIfam" id="TIGR02436">
    <property type="entry name" value="four helix bundle protein"/>
    <property type="match status" value="1"/>
</dbReference>
<dbReference type="Pfam" id="PF05635">
    <property type="entry name" value="23S_rRNA_IVP"/>
    <property type="match status" value="1"/>
</dbReference>
<dbReference type="SUPFAM" id="SSF158446">
    <property type="entry name" value="IVS-encoded protein-like"/>
    <property type="match status" value="1"/>
</dbReference>
<dbReference type="Proteomes" id="UP000229500">
    <property type="component" value="Unassembled WGS sequence"/>
</dbReference>
<sequence>MILKRGKLNFYYQARGSLGEVQSQMMVAKDLKFITENDFRKIFDQTEKTALILNGLIRSTEKLSKS</sequence>
<dbReference type="EMBL" id="PFEL01000116">
    <property type="protein sequence ID" value="PJE68663.1"/>
    <property type="molecule type" value="Genomic_DNA"/>
</dbReference>
<accession>A0A2M8L4P6</accession>
<proteinExistence type="predicted"/>
<name>A0A2M8L4P6_9BACT</name>
<dbReference type="AlphaFoldDB" id="A0A2M8L4P6"/>
<reference evidence="2" key="1">
    <citation type="submission" date="2017-09" db="EMBL/GenBank/DDBJ databases">
        <title>Depth-based differentiation of microbial function through sediment-hosted aquifers and enrichment of novel symbionts in the deep terrestrial subsurface.</title>
        <authorList>
            <person name="Probst A.J."/>
            <person name="Ladd B."/>
            <person name="Jarett J.K."/>
            <person name="Geller-Mcgrath D.E."/>
            <person name="Sieber C.M.K."/>
            <person name="Emerson J.B."/>
            <person name="Anantharaman K."/>
            <person name="Thomas B.C."/>
            <person name="Malmstrom R."/>
            <person name="Stieglmeier M."/>
            <person name="Klingl A."/>
            <person name="Woyke T."/>
            <person name="Ryan C.M."/>
            <person name="Banfield J.F."/>
        </authorList>
    </citation>
    <scope>NUCLEOTIDE SEQUENCE [LARGE SCALE GENOMIC DNA]</scope>
</reference>
<evidence type="ECO:0000313" key="1">
    <source>
        <dbReference type="EMBL" id="PJE68663.1"/>
    </source>
</evidence>
<gene>
    <name evidence="1" type="ORF">COU96_03150</name>
</gene>
<dbReference type="Gene3D" id="1.20.1440.60">
    <property type="entry name" value="23S rRNA-intervening sequence"/>
    <property type="match status" value="1"/>
</dbReference>
<comment type="caution">
    <text evidence="1">The sequence shown here is derived from an EMBL/GenBank/DDBJ whole genome shotgun (WGS) entry which is preliminary data.</text>
</comment>
<evidence type="ECO:0000313" key="2">
    <source>
        <dbReference type="Proteomes" id="UP000229500"/>
    </source>
</evidence>
<organism evidence="1 2">
    <name type="scientific">Candidatus Shapirobacteria bacterium CG10_big_fil_rev_8_21_14_0_10_38_14</name>
    <dbReference type="NCBI Taxonomy" id="1974483"/>
    <lineage>
        <taxon>Bacteria</taxon>
        <taxon>Candidatus Shapironibacteriota</taxon>
    </lineage>
</organism>
<evidence type="ECO:0008006" key="3">
    <source>
        <dbReference type="Google" id="ProtNLM"/>
    </source>
</evidence>
<dbReference type="InterPro" id="IPR012657">
    <property type="entry name" value="23S_rRNA-intervening_sequence"/>
</dbReference>
<protein>
    <recommendedName>
        <fullName evidence="3">Four helix bundle protein</fullName>
    </recommendedName>
</protein>